<dbReference type="RefSeq" id="NP_068279.1">
    <property type="nucleotide sequence ID" value="NC_002593.1"/>
</dbReference>
<dbReference type="EMBL" id="KU529793">
    <property type="protein sequence ID" value="AMQ35904.1"/>
    <property type="molecule type" value="Genomic_DNA"/>
</dbReference>
<accession>Q9DVX3</accession>
<evidence type="ECO:0000313" key="6">
    <source>
        <dbReference type="EMBL" id="QKV49983.1"/>
    </source>
</evidence>
<dbReference type="EMBL" id="KU529792">
    <property type="protein sequence ID" value="AMQ35787.1"/>
    <property type="molecule type" value="Genomic_DNA"/>
</dbReference>
<dbReference type="EMBL" id="AF270937">
    <property type="protein sequence ID" value="AAG27358.1"/>
    <property type="molecule type" value="Genomic_DNA"/>
</dbReference>
<protein>
    <submittedName>
        <fullName evidence="2 6">ORF58 protein</fullName>
    </submittedName>
    <submittedName>
        <fullName evidence="3">PxGV-Korf58 protein</fullName>
    </submittedName>
    <submittedName>
        <fullName evidence="4">PxGV-Morf58 protein</fullName>
    </submittedName>
    <submittedName>
        <fullName evidence="5">PxGV-Torf58 protein</fullName>
    </submittedName>
    <submittedName>
        <fullName evidence="1">PxORF60 peptide</fullName>
    </submittedName>
</protein>
<reference evidence="1 9" key="1">
    <citation type="journal article" date="2000" name="Virology">
        <title>Sequence analysis of the Plutella xylostella granulovirus genome.</title>
        <authorList>
            <person name="Hashimoto Y."/>
            <person name="Hayakawa T."/>
            <person name="Ueno Y."/>
            <person name="Fujita T."/>
            <person name="Sano Y."/>
            <person name="Matsumoto T."/>
        </authorList>
    </citation>
    <scope>NUCLEOTIDE SEQUENCE [LARGE SCALE GENOMIC DNA]</scope>
    <source>
        <strain evidence="1 9">K1</strain>
    </source>
</reference>
<evidence type="ECO:0000313" key="5">
    <source>
        <dbReference type="EMBL" id="AMQ36021.1"/>
    </source>
</evidence>
<evidence type="ECO:0000313" key="2">
    <source>
        <dbReference type="EMBL" id="AMQ35670.1"/>
    </source>
</evidence>
<evidence type="ECO:0000313" key="7">
    <source>
        <dbReference type="EMBL" id="QKV50101.1"/>
    </source>
</evidence>
<reference evidence="2" key="2">
    <citation type="submission" date="2016-01" db="EMBL/GenBank/DDBJ databases">
        <title>Complete Genome Sequences of Four Plutella xylostella Granulovirus Isolates.</title>
        <authorList>
            <person name="Spence R.J."/>
            <person name="Noune C."/>
            <person name="Hauxwell C."/>
        </authorList>
    </citation>
    <scope>NUCLEOTIDE SEQUENCE</scope>
    <source>
        <strain evidence="2">PxGV_C</strain>
        <strain evidence="3">PxGV_K</strain>
        <strain evidence="4">PxGV_M</strain>
        <strain evidence="5">PxGV_T</strain>
    </source>
</reference>
<proteinExistence type="predicted"/>
<sequence length="86" mass="10248">MILYIYNGYRYPLWLTKSLFRFVAGDKIANAVDWHRSSRNKLFIKKYCSKVRKVIFFYPDGEPFQLVEEGAFPQSDSEDSMHIFNL</sequence>
<dbReference type="EMBL" id="KU529794">
    <property type="protein sequence ID" value="AMQ36021.1"/>
    <property type="molecule type" value="Genomic_DNA"/>
</dbReference>
<dbReference type="EMBL" id="KU529791">
    <property type="protein sequence ID" value="AMQ35670.1"/>
    <property type="molecule type" value="Genomic_DNA"/>
</dbReference>
<dbReference type="Proteomes" id="UP000201310">
    <property type="component" value="Segment"/>
</dbReference>
<dbReference type="GeneID" id="912193"/>
<evidence type="ECO:0000313" key="4">
    <source>
        <dbReference type="EMBL" id="AMQ35904.1"/>
    </source>
</evidence>
<dbReference type="EMBL" id="MN099286">
    <property type="protein sequence ID" value="QKV50219.1"/>
    <property type="molecule type" value="Genomic_DNA"/>
</dbReference>
<dbReference type="KEGG" id="vg:912193"/>
<reference evidence="6" key="3">
    <citation type="submission" date="2019-06" db="EMBL/GenBank/DDBJ databases">
        <title>Plutella xylostella granulovirus.</title>
        <authorList>
            <person name="Li L."/>
            <person name="Zhang M."/>
        </authorList>
    </citation>
    <scope>NUCLEOTIDE SEQUENCE</scope>
    <source>
        <strain evidence="7">PlxyGV_B</strain>
        <strain evidence="8">PlxyGV_NW</strain>
        <strain evidence="6">PlxyGV_W</strain>
    </source>
</reference>
<organism evidence="1 9">
    <name type="scientific">Plutella xylostella granulovirus</name>
    <dbReference type="NCBI Taxonomy" id="98383"/>
    <lineage>
        <taxon>Viruses</taxon>
        <taxon>Viruses incertae sedis</taxon>
        <taxon>Naldaviricetes</taxon>
        <taxon>Lefavirales</taxon>
        <taxon>Baculoviridae</taxon>
        <taxon>Betabaculovirus</taxon>
        <taxon>Betabaculovirus pluxylostellae</taxon>
    </lineage>
</organism>
<dbReference type="OrthoDB" id="22297at10239"/>
<dbReference type="EMBL" id="MN099285">
    <property type="protein sequence ID" value="QKV50101.1"/>
    <property type="molecule type" value="Genomic_DNA"/>
</dbReference>
<dbReference type="EMBL" id="MN099284">
    <property type="protein sequence ID" value="QKV49983.1"/>
    <property type="molecule type" value="Genomic_DNA"/>
</dbReference>
<evidence type="ECO:0000313" key="9">
    <source>
        <dbReference type="Proteomes" id="UP000201310"/>
    </source>
</evidence>
<evidence type="ECO:0000313" key="1">
    <source>
        <dbReference type="EMBL" id="AAG27358.1"/>
    </source>
</evidence>
<keyword evidence="9" id="KW-1185">Reference proteome</keyword>
<evidence type="ECO:0000313" key="3">
    <source>
        <dbReference type="EMBL" id="AMQ35787.1"/>
    </source>
</evidence>
<gene>
    <name evidence="1" type="primary">Pxorf60</name>
    <name evidence="6" type="synonym">ORF58</name>
    <name evidence="2" type="synonym">PxGV-Corf58</name>
    <name evidence="3" type="synonym">PxGV-Korf58</name>
    <name evidence="4" type="synonym">PxGV-Morf58</name>
    <name evidence="5" type="synonym">PxGV-Torf58</name>
</gene>
<evidence type="ECO:0000313" key="8">
    <source>
        <dbReference type="EMBL" id="QKV50219.1"/>
    </source>
</evidence>
<name>Q9DVX3_9BBAC</name>